<feature type="signal peptide" evidence="1">
    <location>
        <begin position="1"/>
        <end position="18"/>
    </location>
</feature>
<name>A0A6G1L9Y1_9PEZI</name>
<dbReference type="Proteomes" id="UP000799436">
    <property type="component" value="Unassembled WGS sequence"/>
</dbReference>
<sequence>MKLPTTIALFALALIASAQDQPYGKCEKDVPHKPHGVCYSQDGLKLCDCILSYPCKYTGQLCALVHYQPDPRLDPEEYCDCTPGG</sequence>
<gene>
    <name evidence="2" type="ORF">EJ03DRAFT_327436</name>
</gene>
<evidence type="ECO:0000313" key="2">
    <source>
        <dbReference type="EMBL" id="KAF2769379.1"/>
    </source>
</evidence>
<keyword evidence="1" id="KW-0732">Signal</keyword>
<proteinExistence type="predicted"/>
<evidence type="ECO:0000256" key="1">
    <source>
        <dbReference type="SAM" id="SignalP"/>
    </source>
</evidence>
<feature type="chain" id="PRO_5026095765" evidence="1">
    <location>
        <begin position="19"/>
        <end position="85"/>
    </location>
</feature>
<keyword evidence="3" id="KW-1185">Reference proteome</keyword>
<evidence type="ECO:0000313" key="3">
    <source>
        <dbReference type="Proteomes" id="UP000799436"/>
    </source>
</evidence>
<accession>A0A6G1L9Y1</accession>
<organism evidence="2 3">
    <name type="scientific">Teratosphaeria nubilosa</name>
    <dbReference type="NCBI Taxonomy" id="161662"/>
    <lineage>
        <taxon>Eukaryota</taxon>
        <taxon>Fungi</taxon>
        <taxon>Dikarya</taxon>
        <taxon>Ascomycota</taxon>
        <taxon>Pezizomycotina</taxon>
        <taxon>Dothideomycetes</taxon>
        <taxon>Dothideomycetidae</taxon>
        <taxon>Mycosphaerellales</taxon>
        <taxon>Teratosphaeriaceae</taxon>
        <taxon>Teratosphaeria</taxon>
    </lineage>
</organism>
<reference evidence="2" key="1">
    <citation type="journal article" date="2020" name="Stud. Mycol.">
        <title>101 Dothideomycetes genomes: a test case for predicting lifestyles and emergence of pathogens.</title>
        <authorList>
            <person name="Haridas S."/>
            <person name="Albert R."/>
            <person name="Binder M."/>
            <person name="Bloem J."/>
            <person name="Labutti K."/>
            <person name="Salamov A."/>
            <person name="Andreopoulos B."/>
            <person name="Baker S."/>
            <person name="Barry K."/>
            <person name="Bills G."/>
            <person name="Bluhm B."/>
            <person name="Cannon C."/>
            <person name="Castanera R."/>
            <person name="Culley D."/>
            <person name="Daum C."/>
            <person name="Ezra D."/>
            <person name="Gonzalez J."/>
            <person name="Henrissat B."/>
            <person name="Kuo A."/>
            <person name="Liang C."/>
            <person name="Lipzen A."/>
            <person name="Lutzoni F."/>
            <person name="Magnuson J."/>
            <person name="Mondo S."/>
            <person name="Nolan M."/>
            <person name="Ohm R."/>
            <person name="Pangilinan J."/>
            <person name="Park H.-J."/>
            <person name="Ramirez L."/>
            <person name="Alfaro M."/>
            <person name="Sun H."/>
            <person name="Tritt A."/>
            <person name="Yoshinaga Y."/>
            <person name="Zwiers L.-H."/>
            <person name="Turgeon B."/>
            <person name="Goodwin S."/>
            <person name="Spatafora J."/>
            <person name="Crous P."/>
            <person name="Grigoriev I."/>
        </authorList>
    </citation>
    <scope>NUCLEOTIDE SEQUENCE</scope>
    <source>
        <strain evidence="2">CBS 116005</strain>
    </source>
</reference>
<dbReference type="AlphaFoldDB" id="A0A6G1L9Y1"/>
<dbReference type="EMBL" id="ML995834">
    <property type="protein sequence ID" value="KAF2769379.1"/>
    <property type="molecule type" value="Genomic_DNA"/>
</dbReference>
<protein>
    <submittedName>
        <fullName evidence="2">Uncharacterized protein</fullName>
    </submittedName>
</protein>